<reference evidence="2 3" key="1">
    <citation type="submission" date="2017-06" db="EMBL/GenBank/DDBJ databases">
        <authorList>
            <person name="Kim H.J."/>
            <person name="Triplett B.A."/>
        </authorList>
    </citation>
    <scope>NUCLEOTIDE SEQUENCE [LARGE SCALE GENOMIC DNA]</scope>
    <source>
        <strain evidence="2 3">SCA</strain>
    </source>
</reference>
<feature type="region of interest" description="Disordered" evidence="1">
    <location>
        <begin position="228"/>
        <end position="247"/>
    </location>
</feature>
<feature type="compositionally biased region" description="Basic and acidic residues" evidence="1">
    <location>
        <begin position="234"/>
        <end position="247"/>
    </location>
</feature>
<name>A0A239AKW8_9FIRM</name>
<dbReference type="OrthoDB" id="1045432at2"/>
<proteinExistence type="predicted"/>
<dbReference type="InterPro" id="IPR018330">
    <property type="entry name" value="RecT_fam"/>
</dbReference>
<dbReference type="RefSeq" id="WP_089281299.1">
    <property type="nucleotide sequence ID" value="NZ_FZOJ01000002.1"/>
</dbReference>
<accession>A0A239AKW8</accession>
<keyword evidence="3" id="KW-1185">Reference proteome</keyword>
<dbReference type="AlphaFoldDB" id="A0A239AKW8"/>
<dbReference type="GO" id="GO:0006259">
    <property type="term" value="P:DNA metabolic process"/>
    <property type="evidence" value="ECO:0007669"/>
    <property type="project" value="InterPro"/>
</dbReference>
<dbReference type="Proteomes" id="UP000198304">
    <property type="component" value="Unassembled WGS sequence"/>
</dbReference>
<dbReference type="EMBL" id="FZOJ01000002">
    <property type="protein sequence ID" value="SNR96021.1"/>
    <property type="molecule type" value="Genomic_DNA"/>
</dbReference>
<evidence type="ECO:0000313" key="3">
    <source>
        <dbReference type="Proteomes" id="UP000198304"/>
    </source>
</evidence>
<evidence type="ECO:0000256" key="1">
    <source>
        <dbReference type="SAM" id="MobiDB-lite"/>
    </source>
</evidence>
<gene>
    <name evidence="2" type="ORF">SAMN05446037_1002103</name>
</gene>
<sequence>MDAKHLTVVHQNLNTLLKAKADALPKGFNQTRFLQNCMTVLQDTKDIESVEPKSVARTMLKGAFLGLDFFNKECYAIVYNKKAGNSWIKTLEFQTDYKGEIKLAKKYSINTIKDIYAKLVREGDEFEEGVKDGKQVINFKPKPFNNNKILGAFAVAYYENGSMIYDTMSVEEIESVKKAYAKADKEGKYSKAWIESTGEMYKKTVLRRLCKLIELDFDTIEQKQAFDEGSGMEFKQEGKTDKPKSSLEAEFVEAEYEEVEESETSEVVEE</sequence>
<dbReference type="InterPro" id="IPR004590">
    <property type="entry name" value="ssDNA_annealing_RecT"/>
</dbReference>
<dbReference type="GO" id="GO:0003677">
    <property type="term" value="F:DNA binding"/>
    <property type="evidence" value="ECO:0007669"/>
    <property type="project" value="InterPro"/>
</dbReference>
<protein>
    <submittedName>
        <fullName evidence="2">Recombination protein RecT</fullName>
    </submittedName>
</protein>
<organism evidence="2 3">
    <name type="scientific">Anaerovirgula multivorans</name>
    <dbReference type="NCBI Taxonomy" id="312168"/>
    <lineage>
        <taxon>Bacteria</taxon>
        <taxon>Bacillati</taxon>
        <taxon>Bacillota</taxon>
        <taxon>Clostridia</taxon>
        <taxon>Peptostreptococcales</taxon>
        <taxon>Natronincolaceae</taxon>
        <taxon>Anaerovirgula</taxon>
    </lineage>
</organism>
<dbReference type="NCBIfam" id="TIGR00616">
    <property type="entry name" value="rect"/>
    <property type="match status" value="1"/>
</dbReference>
<evidence type="ECO:0000313" key="2">
    <source>
        <dbReference type="EMBL" id="SNR96021.1"/>
    </source>
</evidence>
<dbReference type="Pfam" id="PF03837">
    <property type="entry name" value="RecT"/>
    <property type="match status" value="1"/>
</dbReference>